<dbReference type="InterPro" id="IPR011576">
    <property type="entry name" value="Pyridox_Oxase_N"/>
</dbReference>
<feature type="domain" description="Pyridoxamine 5'-phosphate oxidase N-terminal" evidence="1">
    <location>
        <begin position="27"/>
        <end position="104"/>
    </location>
</feature>
<reference evidence="2 3" key="1">
    <citation type="submission" date="2019-02" db="EMBL/GenBank/DDBJ databases">
        <title>Prokaryotic population dynamics and viral predation in marine succession experiment using metagenomics: the confinement effect.</title>
        <authorList>
            <person name="Haro-Moreno J.M."/>
            <person name="Rodriguez-Valera F."/>
            <person name="Lopez-Perez M."/>
        </authorList>
    </citation>
    <scope>NUCLEOTIDE SEQUENCE [LARGE SCALE GENOMIC DNA]</scope>
    <source>
        <strain evidence="2">MED-G157</strain>
    </source>
</reference>
<sequence>MGAVSWNLFQKDSSELASFGKKRLDGKVAYLATVRLDGTPRAHPVIPIIDEGYCFIFVEASSQKVQDLRENGYFCLHCAVNDSSGSSGEFQMTGNAQRISDSLIRNLAEGASGYRPSPRSILFELLLTEALATTYPGGQALRSRWICKT</sequence>
<name>A0A520S3N4_9GAMM</name>
<dbReference type="Proteomes" id="UP000316199">
    <property type="component" value="Unassembled WGS sequence"/>
</dbReference>
<evidence type="ECO:0000313" key="2">
    <source>
        <dbReference type="EMBL" id="RZO77092.1"/>
    </source>
</evidence>
<dbReference type="Pfam" id="PF01243">
    <property type="entry name" value="PNPOx_N"/>
    <property type="match status" value="1"/>
</dbReference>
<dbReference type="SUPFAM" id="SSF50475">
    <property type="entry name" value="FMN-binding split barrel"/>
    <property type="match status" value="1"/>
</dbReference>
<protein>
    <submittedName>
        <fullName evidence="2">Pyridoxamine 5'-phosphate oxidase family protein</fullName>
    </submittedName>
</protein>
<dbReference type="EMBL" id="SHAG01000005">
    <property type="protein sequence ID" value="RZO77092.1"/>
    <property type="molecule type" value="Genomic_DNA"/>
</dbReference>
<comment type="caution">
    <text evidence="2">The sequence shown here is derived from an EMBL/GenBank/DDBJ whole genome shotgun (WGS) entry which is preliminary data.</text>
</comment>
<dbReference type="AlphaFoldDB" id="A0A520S3N4"/>
<organism evidence="2 3">
    <name type="scientific">OM182 bacterium</name>
    <dbReference type="NCBI Taxonomy" id="2510334"/>
    <lineage>
        <taxon>Bacteria</taxon>
        <taxon>Pseudomonadati</taxon>
        <taxon>Pseudomonadota</taxon>
        <taxon>Gammaproteobacteria</taxon>
        <taxon>OMG group</taxon>
        <taxon>OM182 clade</taxon>
    </lineage>
</organism>
<evidence type="ECO:0000313" key="3">
    <source>
        <dbReference type="Proteomes" id="UP000316199"/>
    </source>
</evidence>
<gene>
    <name evidence="2" type="ORF">EVA68_02450</name>
</gene>
<proteinExistence type="predicted"/>
<dbReference type="Gene3D" id="2.30.110.10">
    <property type="entry name" value="Electron Transport, Fmn-binding Protein, Chain A"/>
    <property type="match status" value="1"/>
</dbReference>
<evidence type="ECO:0000259" key="1">
    <source>
        <dbReference type="Pfam" id="PF01243"/>
    </source>
</evidence>
<accession>A0A520S3N4</accession>
<dbReference type="InterPro" id="IPR012349">
    <property type="entry name" value="Split_barrel_FMN-bd"/>
</dbReference>